<evidence type="ECO:0000313" key="7">
    <source>
        <dbReference type="EMBL" id="KZP23762.1"/>
    </source>
</evidence>
<gene>
    <name evidence="7" type="ORF">FIBSPDRAFT_930268</name>
</gene>
<dbReference type="Proteomes" id="UP000076532">
    <property type="component" value="Unassembled WGS sequence"/>
</dbReference>
<feature type="region of interest" description="Disordered" evidence="5">
    <location>
        <begin position="676"/>
        <end position="706"/>
    </location>
</feature>
<evidence type="ECO:0000256" key="2">
    <source>
        <dbReference type="ARBA" id="ARBA00022723"/>
    </source>
</evidence>
<dbReference type="PANTHER" id="PTHR31001">
    <property type="entry name" value="UNCHARACTERIZED TRANSCRIPTIONAL REGULATORY PROTEIN"/>
    <property type="match status" value="1"/>
</dbReference>
<dbReference type="PANTHER" id="PTHR31001:SF56">
    <property type="entry name" value="ZN(2)-C6 FUNGAL-TYPE DOMAIN-CONTAINING PROTEIN"/>
    <property type="match status" value="1"/>
</dbReference>
<evidence type="ECO:0000256" key="3">
    <source>
        <dbReference type="ARBA" id="ARBA00023242"/>
    </source>
</evidence>
<dbReference type="Pfam" id="PF00172">
    <property type="entry name" value="Zn_clus"/>
    <property type="match status" value="1"/>
</dbReference>
<protein>
    <recommendedName>
        <fullName evidence="6">Zn(2)-C6 fungal-type domain-containing protein</fullName>
    </recommendedName>
</protein>
<evidence type="ECO:0000256" key="5">
    <source>
        <dbReference type="SAM" id="MobiDB-lite"/>
    </source>
</evidence>
<dbReference type="Pfam" id="PF04082">
    <property type="entry name" value="Fungal_trans"/>
    <property type="match status" value="1"/>
</dbReference>
<dbReference type="GO" id="GO:0000981">
    <property type="term" value="F:DNA-binding transcription factor activity, RNA polymerase II-specific"/>
    <property type="evidence" value="ECO:0007669"/>
    <property type="project" value="InterPro"/>
</dbReference>
<dbReference type="SMART" id="SM00906">
    <property type="entry name" value="Fungal_trans"/>
    <property type="match status" value="1"/>
</dbReference>
<evidence type="ECO:0000256" key="1">
    <source>
        <dbReference type="ARBA" id="ARBA00004123"/>
    </source>
</evidence>
<dbReference type="CDD" id="cd12148">
    <property type="entry name" value="fungal_TF_MHR"/>
    <property type="match status" value="1"/>
</dbReference>
<dbReference type="OrthoDB" id="424974at2759"/>
<dbReference type="EMBL" id="KV417530">
    <property type="protein sequence ID" value="KZP23762.1"/>
    <property type="molecule type" value="Genomic_DNA"/>
</dbReference>
<name>A0A166M951_9AGAM</name>
<feature type="domain" description="Zn(2)-C6 fungal-type" evidence="6">
    <location>
        <begin position="13"/>
        <end position="42"/>
    </location>
</feature>
<dbReference type="Gene3D" id="4.10.240.10">
    <property type="entry name" value="Zn(2)-C6 fungal-type DNA-binding domain"/>
    <property type="match status" value="1"/>
</dbReference>
<dbReference type="AlphaFoldDB" id="A0A166M951"/>
<organism evidence="7 8">
    <name type="scientific">Athelia psychrophila</name>
    <dbReference type="NCBI Taxonomy" id="1759441"/>
    <lineage>
        <taxon>Eukaryota</taxon>
        <taxon>Fungi</taxon>
        <taxon>Dikarya</taxon>
        <taxon>Basidiomycota</taxon>
        <taxon>Agaricomycotina</taxon>
        <taxon>Agaricomycetes</taxon>
        <taxon>Agaricomycetidae</taxon>
        <taxon>Atheliales</taxon>
        <taxon>Atheliaceae</taxon>
        <taxon>Athelia</taxon>
    </lineage>
</organism>
<keyword evidence="4" id="KW-0175">Coiled coil</keyword>
<dbReference type="CDD" id="cd00067">
    <property type="entry name" value="GAL4"/>
    <property type="match status" value="1"/>
</dbReference>
<comment type="subcellular location">
    <subcellularLocation>
        <location evidence="1">Nucleus</location>
    </subcellularLocation>
</comment>
<feature type="compositionally biased region" description="Low complexity" evidence="5">
    <location>
        <begin position="678"/>
        <end position="705"/>
    </location>
</feature>
<evidence type="ECO:0000256" key="4">
    <source>
        <dbReference type="SAM" id="Coils"/>
    </source>
</evidence>
<dbReference type="GO" id="GO:0008270">
    <property type="term" value="F:zinc ion binding"/>
    <property type="evidence" value="ECO:0007669"/>
    <property type="project" value="InterPro"/>
</dbReference>
<dbReference type="GO" id="GO:0003677">
    <property type="term" value="F:DNA binding"/>
    <property type="evidence" value="ECO:0007669"/>
    <property type="project" value="InterPro"/>
</dbReference>
<keyword evidence="3" id="KW-0539">Nucleus</keyword>
<accession>A0A166M951</accession>
<feature type="coiled-coil region" evidence="4">
    <location>
        <begin position="53"/>
        <end position="80"/>
    </location>
</feature>
<dbReference type="GO" id="GO:0006351">
    <property type="term" value="P:DNA-templated transcription"/>
    <property type="evidence" value="ECO:0007669"/>
    <property type="project" value="InterPro"/>
</dbReference>
<dbReference type="SMART" id="SM00066">
    <property type="entry name" value="GAL4"/>
    <property type="match status" value="1"/>
</dbReference>
<dbReference type="InterPro" id="IPR036864">
    <property type="entry name" value="Zn2-C6_fun-type_DNA-bd_sf"/>
</dbReference>
<evidence type="ECO:0000259" key="6">
    <source>
        <dbReference type="PROSITE" id="PS50048"/>
    </source>
</evidence>
<dbReference type="InterPro" id="IPR001138">
    <property type="entry name" value="Zn2Cys6_DnaBD"/>
</dbReference>
<sequence length="799" mass="89692">MIDSERDRKLGLACAECRRSKIKCDRIFPCQSCIRRGCDNICPDGTLAPTKGNTLLNAQVQRLGNQVKSAQARVEELQNRLGATSAGGTHPLLQKDTLALPADDLQFYNDDSDLAEAMGSLAVDPDGNAKYHGESAASEVTLLICTERYQADLEYDLQSIDLIESAVRLSSDAPSKSNFKQNENTDVPALGLISRQLGHAIADLFNAFPMGLSVCRYTISEFYPFMPERSRALELVDIYYKKGTCFDPIERCDLMKTVIEPLYGPSQVASLATIHAHPLAVFFAVLACAAYYERSLYSDTLAKQYHVLARAALSLTTIVREANTETLQALLIIVWYLRVSEHQRNQEKWILEGTCIRLAHIIGLQRENVSWTLDKEENQRRRVLFWELYSMDLSSSLMMGLPTNMSARHTGCQFPIDTKRHITLHGVSESGFHDWKRRFAADFMSVAMEFFYSARPPPYEDLLNFDKRLRHAPIPHHLQCPVEPSDTNSSWSFDPMTAYQQFLVVTLQKNTTLSIHRSYFAQAVREAPLDPFKHKLAPSVRAAYESATQLVSAMRGLHQAHPQVTHEQWWIWTSVFSACVILGALVIKAPQGALARNALSWLEEALHLFENGLDQFRAPPMLDTLQKLLKRSRSTMTGVYESHVSQKSQSTHDTDSTGVDELAILVDGRKSLIKTKLPAKSSPNSHHSSISPSSSQSMSPLPDGSTVAGYDPAINFDVAPNVSSTSRNYDFATKTVDDTYQCEYGANDFWPSPLPPIFEHERDPQFEFMQDYQPSTIPVPHETSQVHTWNSFVEELTAL</sequence>
<dbReference type="GO" id="GO:0005634">
    <property type="term" value="C:nucleus"/>
    <property type="evidence" value="ECO:0007669"/>
    <property type="project" value="UniProtKB-SubCell"/>
</dbReference>
<dbReference type="InterPro" id="IPR007219">
    <property type="entry name" value="XnlR_reg_dom"/>
</dbReference>
<evidence type="ECO:0000313" key="8">
    <source>
        <dbReference type="Proteomes" id="UP000076532"/>
    </source>
</evidence>
<dbReference type="PROSITE" id="PS50048">
    <property type="entry name" value="ZN2_CY6_FUNGAL_2"/>
    <property type="match status" value="1"/>
</dbReference>
<keyword evidence="8" id="KW-1185">Reference proteome</keyword>
<keyword evidence="2" id="KW-0479">Metal-binding</keyword>
<dbReference type="InterPro" id="IPR050613">
    <property type="entry name" value="Sec_Metabolite_Reg"/>
</dbReference>
<reference evidence="7 8" key="1">
    <citation type="journal article" date="2016" name="Mol. Biol. Evol.">
        <title>Comparative Genomics of Early-Diverging Mushroom-Forming Fungi Provides Insights into the Origins of Lignocellulose Decay Capabilities.</title>
        <authorList>
            <person name="Nagy L.G."/>
            <person name="Riley R."/>
            <person name="Tritt A."/>
            <person name="Adam C."/>
            <person name="Daum C."/>
            <person name="Floudas D."/>
            <person name="Sun H."/>
            <person name="Yadav J.S."/>
            <person name="Pangilinan J."/>
            <person name="Larsson K.H."/>
            <person name="Matsuura K."/>
            <person name="Barry K."/>
            <person name="Labutti K."/>
            <person name="Kuo R."/>
            <person name="Ohm R.A."/>
            <person name="Bhattacharya S.S."/>
            <person name="Shirouzu T."/>
            <person name="Yoshinaga Y."/>
            <person name="Martin F.M."/>
            <person name="Grigoriev I.V."/>
            <person name="Hibbett D.S."/>
        </authorList>
    </citation>
    <scope>NUCLEOTIDE SEQUENCE [LARGE SCALE GENOMIC DNA]</scope>
    <source>
        <strain evidence="7 8">CBS 109695</strain>
    </source>
</reference>
<dbReference type="SUPFAM" id="SSF57701">
    <property type="entry name" value="Zn2/Cys6 DNA-binding domain"/>
    <property type="match status" value="1"/>
</dbReference>
<dbReference type="PROSITE" id="PS00463">
    <property type="entry name" value="ZN2_CY6_FUNGAL_1"/>
    <property type="match status" value="1"/>
</dbReference>
<dbReference type="STRING" id="436010.A0A166M951"/>
<proteinExistence type="predicted"/>